<feature type="transmembrane region" description="Helical" evidence="7">
    <location>
        <begin position="182"/>
        <end position="202"/>
    </location>
</feature>
<evidence type="ECO:0000259" key="8">
    <source>
        <dbReference type="Pfam" id="PF00892"/>
    </source>
</evidence>
<comment type="subcellular location">
    <subcellularLocation>
        <location evidence="1">Cell membrane</location>
        <topology evidence="1">Multi-pass membrane protein</topology>
    </subcellularLocation>
</comment>
<dbReference type="GO" id="GO:0005886">
    <property type="term" value="C:plasma membrane"/>
    <property type="evidence" value="ECO:0007669"/>
    <property type="project" value="UniProtKB-SubCell"/>
</dbReference>
<comment type="caution">
    <text evidence="9">The sequence shown here is derived from an EMBL/GenBank/DDBJ whole genome shotgun (WGS) entry which is preliminary data.</text>
</comment>
<keyword evidence="4 7" id="KW-0812">Transmembrane</keyword>
<feature type="transmembrane region" description="Helical" evidence="7">
    <location>
        <begin position="208"/>
        <end position="230"/>
    </location>
</feature>
<gene>
    <name evidence="9" type="ORF">HGA05_06185</name>
</gene>
<evidence type="ECO:0000313" key="9">
    <source>
        <dbReference type="EMBL" id="NKY01157.1"/>
    </source>
</evidence>
<organism evidence="9 10">
    <name type="scientific">Gordonia polyisoprenivorans</name>
    <dbReference type="NCBI Taxonomy" id="84595"/>
    <lineage>
        <taxon>Bacteria</taxon>
        <taxon>Bacillati</taxon>
        <taxon>Actinomycetota</taxon>
        <taxon>Actinomycetes</taxon>
        <taxon>Mycobacteriales</taxon>
        <taxon>Gordoniaceae</taxon>
        <taxon>Gordonia</taxon>
    </lineage>
</organism>
<proteinExistence type="inferred from homology"/>
<dbReference type="AlphaFoldDB" id="A0A846WJB7"/>
<feature type="transmembrane region" description="Helical" evidence="7">
    <location>
        <begin position="69"/>
        <end position="85"/>
    </location>
</feature>
<evidence type="ECO:0000256" key="1">
    <source>
        <dbReference type="ARBA" id="ARBA00004651"/>
    </source>
</evidence>
<dbReference type="Proteomes" id="UP000563898">
    <property type="component" value="Unassembled WGS sequence"/>
</dbReference>
<dbReference type="PANTHER" id="PTHR42920">
    <property type="entry name" value="OS03G0707200 PROTEIN-RELATED"/>
    <property type="match status" value="1"/>
</dbReference>
<evidence type="ECO:0000256" key="5">
    <source>
        <dbReference type="ARBA" id="ARBA00022989"/>
    </source>
</evidence>
<sequence>MLRKPELVLRPESALLAVTAVWGGTFLVVHTAVAHSGPLFFVGLRFVLAGLLGLVVFGRRLRGITRADMGAGLAIGAMMAVAYSLQTFGLQTISSSASAFITALYVPLVPVAQWAIFRKAPGVMSWVGVVLAFVGLMLLAGGTGGGIGFGTGELATVIGAVACAGEIVLIGFFAGRVDIARVTIIQLLAGGVFCFAAMPVAGEAVPSFSWVWLGAALAMASASIVIQLTMNWAQRHVSPTRATVIYAGEPVWAGIFGRLAGDRLPPAALLGGVLIVLGVLVSEWRPRSRRAVEKGVTPVTAAANEPGIGVVDRLDPPPGVLGAAAGCDVANR</sequence>
<evidence type="ECO:0000256" key="2">
    <source>
        <dbReference type="ARBA" id="ARBA00007362"/>
    </source>
</evidence>
<dbReference type="EMBL" id="JAAXPC010000003">
    <property type="protein sequence ID" value="NKY01157.1"/>
    <property type="molecule type" value="Genomic_DNA"/>
</dbReference>
<dbReference type="InterPro" id="IPR051258">
    <property type="entry name" value="Diverse_Substrate_Transporter"/>
</dbReference>
<dbReference type="OMA" id="QWLCLGR"/>
<feature type="domain" description="EamA" evidence="8">
    <location>
        <begin position="14"/>
        <end position="139"/>
    </location>
</feature>
<name>A0A846WJB7_9ACTN</name>
<protein>
    <submittedName>
        <fullName evidence="9">DMT family transporter</fullName>
    </submittedName>
</protein>
<dbReference type="SUPFAM" id="SSF103481">
    <property type="entry name" value="Multidrug resistance efflux transporter EmrE"/>
    <property type="match status" value="2"/>
</dbReference>
<feature type="transmembrane region" description="Helical" evidence="7">
    <location>
        <begin position="154"/>
        <end position="175"/>
    </location>
</feature>
<feature type="transmembrane region" description="Helical" evidence="7">
    <location>
        <begin position="39"/>
        <end position="57"/>
    </location>
</feature>
<feature type="transmembrane region" description="Helical" evidence="7">
    <location>
        <begin position="97"/>
        <end position="116"/>
    </location>
</feature>
<keyword evidence="6 7" id="KW-0472">Membrane</keyword>
<dbReference type="InterPro" id="IPR037185">
    <property type="entry name" value="EmrE-like"/>
</dbReference>
<reference evidence="9 10" key="1">
    <citation type="submission" date="2020-04" db="EMBL/GenBank/DDBJ databases">
        <title>MicrobeNet Type strains.</title>
        <authorList>
            <person name="Nicholson A.C."/>
        </authorList>
    </citation>
    <scope>NUCLEOTIDE SEQUENCE [LARGE SCALE GENOMIC DNA]</scope>
    <source>
        <strain evidence="9 10">ATCC BAA-14</strain>
    </source>
</reference>
<evidence type="ECO:0000256" key="3">
    <source>
        <dbReference type="ARBA" id="ARBA00022475"/>
    </source>
</evidence>
<feature type="transmembrane region" description="Helical" evidence="7">
    <location>
        <begin position="12"/>
        <end position="33"/>
    </location>
</feature>
<dbReference type="PANTHER" id="PTHR42920:SF5">
    <property type="entry name" value="EAMA DOMAIN-CONTAINING PROTEIN"/>
    <property type="match status" value="1"/>
</dbReference>
<dbReference type="Pfam" id="PF00892">
    <property type="entry name" value="EamA"/>
    <property type="match status" value="2"/>
</dbReference>
<evidence type="ECO:0000256" key="4">
    <source>
        <dbReference type="ARBA" id="ARBA00022692"/>
    </source>
</evidence>
<dbReference type="InterPro" id="IPR000620">
    <property type="entry name" value="EamA_dom"/>
</dbReference>
<keyword evidence="5 7" id="KW-1133">Transmembrane helix</keyword>
<feature type="domain" description="EamA" evidence="8">
    <location>
        <begin position="151"/>
        <end position="281"/>
    </location>
</feature>
<evidence type="ECO:0000256" key="6">
    <source>
        <dbReference type="ARBA" id="ARBA00023136"/>
    </source>
</evidence>
<evidence type="ECO:0000256" key="7">
    <source>
        <dbReference type="SAM" id="Phobius"/>
    </source>
</evidence>
<evidence type="ECO:0000313" key="10">
    <source>
        <dbReference type="Proteomes" id="UP000563898"/>
    </source>
</evidence>
<feature type="transmembrane region" description="Helical" evidence="7">
    <location>
        <begin position="123"/>
        <end position="142"/>
    </location>
</feature>
<comment type="similarity">
    <text evidence="2">Belongs to the EamA transporter family.</text>
</comment>
<keyword evidence="3" id="KW-1003">Cell membrane</keyword>
<accession>A0A846WJB7</accession>